<dbReference type="Proteomes" id="UP001142400">
    <property type="component" value="Unassembled WGS sequence"/>
</dbReference>
<keyword evidence="3" id="KW-1185">Reference proteome</keyword>
<protein>
    <submittedName>
        <fullName evidence="2">Phage scaffolding protein</fullName>
    </submittedName>
</protein>
<comment type="caution">
    <text evidence="2">The sequence shown here is derived from an EMBL/GenBank/DDBJ whole genome shotgun (WGS) entry which is preliminary data.</text>
</comment>
<dbReference type="InterPro" id="IPR009636">
    <property type="entry name" value="SCAF"/>
</dbReference>
<dbReference type="EMBL" id="JANIIC010000027">
    <property type="protein sequence ID" value="MCQ8831766.1"/>
    <property type="molecule type" value="Genomic_DNA"/>
</dbReference>
<feature type="region of interest" description="Disordered" evidence="1">
    <location>
        <begin position="212"/>
        <end position="252"/>
    </location>
</feature>
<feature type="compositionally biased region" description="Basic and acidic residues" evidence="1">
    <location>
        <begin position="111"/>
        <end position="150"/>
    </location>
</feature>
<reference evidence="2" key="1">
    <citation type="submission" date="2022-06" db="EMBL/GenBank/DDBJ databases">
        <title>WGS of actinobacteria.</title>
        <authorList>
            <person name="Thawai C."/>
        </authorList>
    </citation>
    <scope>NUCLEOTIDE SEQUENCE</scope>
    <source>
        <strain evidence="2">DSM 42010</strain>
    </source>
</reference>
<proteinExistence type="predicted"/>
<evidence type="ECO:0000256" key="1">
    <source>
        <dbReference type="SAM" id="MobiDB-lite"/>
    </source>
</evidence>
<dbReference type="RefSeq" id="WP_257632646.1">
    <property type="nucleotide sequence ID" value="NZ_JANIIC010000027.1"/>
</dbReference>
<dbReference type="Pfam" id="PF06810">
    <property type="entry name" value="Phage_scaffold"/>
    <property type="match status" value="1"/>
</dbReference>
<sequence length="252" mass="27428">MNNHTDITEQLDPRPGISLPPRTIIGVIRGRPVYNIAGGSGESDEDSGDGGGDDDSTDDEDDDAEPGDGGDEEAGRDEAPKPKPPAKKDEGDEWAPPTRDEWQRTQAALKKANDDAKRNRFRAKELEEKARAGETEHEKALREAREEGEKRFRTPLVKAAARVALSEAGVSGSTDRVLRLVDMDALSVDDEGDIVGLDAEVTRVKEEYPEFFQAPAKAKPKARPTAADRKPAEEKPKSSAEQHALRVLGRTA</sequence>
<dbReference type="AlphaFoldDB" id="A0A9X2LXG9"/>
<feature type="region of interest" description="Disordered" evidence="1">
    <location>
        <begin position="1"/>
        <end position="150"/>
    </location>
</feature>
<name>A0A9X2LXG9_STRMQ</name>
<feature type="compositionally biased region" description="Acidic residues" evidence="1">
    <location>
        <begin position="42"/>
        <end position="75"/>
    </location>
</feature>
<evidence type="ECO:0000313" key="2">
    <source>
        <dbReference type="EMBL" id="MCQ8831766.1"/>
    </source>
</evidence>
<gene>
    <name evidence="2" type="ORF">NQU54_22520</name>
</gene>
<accession>A0A9X2LXG9</accession>
<organism evidence="2 3">
    <name type="scientific">Streptomyces malaysiensis subsp. samsunensis</name>
    <dbReference type="NCBI Taxonomy" id="459658"/>
    <lineage>
        <taxon>Bacteria</taxon>
        <taxon>Bacillati</taxon>
        <taxon>Actinomycetota</taxon>
        <taxon>Actinomycetes</taxon>
        <taxon>Kitasatosporales</taxon>
        <taxon>Streptomycetaceae</taxon>
        <taxon>Streptomyces</taxon>
        <taxon>Streptomyces violaceusniger group</taxon>
    </lineage>
</organism>
<evidence type="ECO:0000313" key="3">
    <source>
        <dbReference type="Proteomes" id="UP001142400"/>
    </source>
</evidence>
<feature type="compositionally biased region" description="Basic and acidic residues" evidence="1">
    <location>
        <begin position="76"/>
        <end position="90"/>
    </location>
</feature>
<feature type="compositionally biased region" description="Basic and acidic residues" evidence="1">
    <location>
        <begin position="226"/>
        <end position="244"/>
    </location>
</feature>